<organism evidence="1">
    <name type="scientific">Opuntia streptacantha</name>
    <name type="common">Prickly pear cactus</name>
    <name type="synonym">Opuntia cardona</name>
    <dbReference type="NCBI Taxonomy" id="393608"/>
    <lineage>
        <taxon>Eukaryota</taxon>
        <taxon>Viridiplantae</taxon>
        <taxon>Streptophyta</taxon>
        <taxon>Embryophyta</taxon>
        <taxon>Tracheophyta</taxon>
        <taxon>Spermatophyta</taxon>
        <taxon>Magnoliopsida</taxon>
        <taxon>eudicotyledons</taxon>
        <taxon>Gunneridae</taxon>
        <taxon>Pentapetalae</taxon>
        <taxon>Caryophyllales</taxon>
        <taxon>Cactineae</taxon>
        <taxon>Cactaceae</taxon>
        <taxon>Opuntioideae</taxon>
        <taxon>Opuntia</taxon>
    </lineage>
</organism>
<reference evidence="1" key="2">
    <citation type="submission" date="2020-07" db="EMBL/GenBank/DDBJ databases">
        <authorList>
            <person name="Vera ALvarez R."/>
            <person name="Arias-Moreno D.M."/>
            <person name="Jimenez-Jacinto V."/>
            <person name="Jimenez-Bremont J.F."/>
            <person name="Swaminathan K."/>
            <person name="Moose S.P."/>
            <person name="Guerrero-Gonzalez M.L."/>
            <person name="Marino-Ramirez L."/>
            <person name="Landsman D."/>
            <person name="Rodriguez-Kessler M."/>
            <person name="Delgado-Sanchez P."/>
        </authorList>
    </citation>
    <scope>NUCLEOTIDE SEQUENCE</scope>
    <source>
        <tissue evidence="1">Cladode</tissue>
    </source>
</reference>
<protein>
    <submittedName>
        <fullName evidence="1">Uncharacterized protein</fullName>
    </submittedName>
</protein>
<evidence type="ECO:0000313" key="1">
    <source>
        <dbReference type="EMBL" id="MBA4616490.1"/>
    </source>
</evidence>
<name>A0A7C8YF99_OPUST</name>
<dbReference type="AlphaFoldDB" id="A0A7C8YF99"/>
<accession>A0A7C8YF99</accession>
<proteinExistence type="predicted"/>
<reference evidence="1" key="1">
    <citation type="journal article" date="2013" name="J. Plant Res.">
        <title>Effect of fungi and light on seed germination of three Opuntia species from semiarid lands of central Mexico.</title>
        <authorList>
            <person name="Delgado-Sanchez P."/>
            <person name="Jimenez-Bremont J.F."/>
            <person name="Guerrero-Gonzalez Mde L."/>
            <person name="Flores J."/>
        </authorList>
    </citation>
    <scope>NUCLEOTIDE SEQUENCE</scope>
    <source>
        <tissue evidence="1">Cladode</tissue>
    </source>
</reference>
<sequence length="160" mass="18048">MPQFTWKTRPRLAKSKKFSAPLMNLIFRLKCWKELLLLHTRRVISSTSILQNSCLWLDFFRSPRDKHKLLEVVAVAAGAEEVVVAVVEAVFEVGVAQAVEEVVLQEEAVVVLGEAEGGFRSLFLCNLSYWICYILYCSSVQVSGPLMQITIVGFSNRILI</sequence>
<dbReference type="EMBL" id="GISG01011686">
    <property type="protein sequence ID" value="MBA4616490.1"/>
    <property type="molecule type" value="Transcribed_RNA"/>
</dbReference>